<dbReference type="InterPro" id="IPR013783">
    <property type="entry name" value="Ig-like_fold"/>
</dbReference>
<sequence>MKRFIVFFLFLIFVPVFSARAFTFNPDNIITDFELKDKDSMSLSAIQSFLEKHESALKNYSDTVDGVLKNAAEIIHTAAQVNGISPKFILTKLDHEQCLVRGCSYHKDPVKLQKALDFAAGFGVCDGCNIKDPKIQKYKGFARQVEALASVQNDYIRKAGRGGIRAKGQIFKTQDGFTITPVNQATANLYNYTPYRGGAGNNIGGNYFFAKLWDQYWGSLLYPDGSVLTDGNSYWLIDGGAKRRYGSSSVFFSERDSRDAITISGAVLEEYPDGHEIKFSNYSLVQDETGERYLLVNGRKRKIDGDETFRLLGFNPEEVETVNSNELSSYPPAVQITKDEVYPQGALVKATNGEFYFIQNGFKYPVHSEITALNYPNLAPGDITREELARYYAGTPQKINEGKFIKSREGVFYIVSRGILRPIASVQDFIALFGEQKLSDVVEVSTEVIALHKIGETIATGSYERNGKIVPITLPVVATTPRALWVNAESPQSVISGASFVVPVRFKNKSDAQWGKGDVYLLIKETQTRKENNDIVPKDVAHTFAVPLILETKGDATLTFQLYTKDGSEVKGGLYQTRVFVKEPDYKARIVSHTIPSKIKQGKTPVKVEVRIKNDGSKPWIRRKTGLKVSTSEGGASPFYDASDWLDIETASVSLDPKKDAILPGETAVFRFTLKTDRALLAAHTYRLSLFMTDKKEIINLNGKDFWEGTLRVER</sequence>
<accession>A0A1G2A8B7</accession>
<evidence type="ECO:0008006" key="4">
    <source>
        <dbReference type="Google" id="ProtNLM"/>
    </source>
</evidence>
<keyword evidence="1" id="KW-0732">Signal</keyword>
<evidence type="ECO:0000256" key="1">
    <source>
        <dbReference type="SAM" id="SignalP"/>
    </source>
</evidence>
<comment type="caution">
    <text evidence="2">The sequence shown here is derived from an EMBL/GenBank/DDBJ whole genome shotgun (WGS) entry which is preliminary data.</text>
</comment>
<protein>
    <recommendedName>
        <fullName evidence="4">CARDB domain-containing protein</fullName>
    </recommendedName>
</protein>
<feature type="chain" id="PRO_5009581912" description="CARDB domain-containing protein" evidence="1">
    <location>
        <begin position="22"/>
        <end position="715"/>
    </location>
</feature>
<feature type="signal peptide" evidence="1">
    <location>
        <begin position="1"/>
        <end position="21"/>
    </location>
</feature>
<evidence type="ECO:0000313" key="2">
    <source>
        <dbReference type="EMBL" id="OGY73094.1"/>
    </source>
</evidence>
<gene>
    <name evidence="2" type="ORF">A3H61_02700</name>
</gene>
<dbReference type="EMBL" id="MHJU01000017">
    <property type="protein sequence ID" value="OGY73094.1"/>
    <property type="molecule type" value="Genomic_DNA"/>
</dbReference>
<proteinExistence type="predicted"/>
<reference evidence="2 3" key="1">
    <citation type="journal article" date="2016" name="Nat. Commun.">
        <title>Thousands of microbial genomes shed light on interconnected biogeochemical processes in an aquifer system.</title>
        <authorList>
            <person name="Anantharaman K."/>
            <person name="Brown C.T."/>
            <person name="Hug L.A."/>
            <person name="Sharon I."/>
            <person name="Castelle C.J."/>
            <person name="Probst A.J."/>
            <person name="Thomas B.C."/>
            <person name="Singh A."/>
            <person name="Wilkins M.J."/>
            <person name="Karaoz U."/>
            <person name="Brodie E.L."/>
            <person name="Williams K.H."/>
            <person name="Hubbard S.S."/>
            <person name="Banfield J.F."/>
        </authorList>
    </citation>
    <scope>NUCLEOTIDE SEQUENCE [LARGE SCALE GENOMIC DNA]</scope>
</reference>
<organism evidence="2 3">
    <name type="scientific">Candidatus Jacksonbacteria bacterium RIFCSPLOWO2_02_FULL_44_20</name>
    <dbReference type="NCBI Taxonomy" id="1798460"/>
    <lineage>
        <taxon>Bacteria</taxon>
        <taxon>Candidatus Jacksoniibacteriota</taxon>
    </lineage>
</organism>
<evidence type="ECO:0000313" key="3">
    <source>
        <dbReference type="Proteomes" id="UP000178315"/>
    </source>
</evidence>
<dbReference type="Gene3D" id="2.60.40.10">
    <property type="entry name" value="Immunoglobulins"/>
    <property type="match status" value="1"/>
</dbReference>
<dbReference type="Proteomes" id="UP000178315">
    <property type="component" value="Unassembled WGS sequence"/>
</dbReference>
<dbReference type="AlphaFoldDB" id="A0A1G2A8B7"/>
<name>A0A1G2A8B7_9BACT</name>